<feature type="region of interest" description="Disordered" evidence="2">
    <location>
        <begin position="100"/>
        <end position="171"/>
    </location>
</feature>
<feature type="non-terminal residue" evidence="3">
    <location>
        <position position="1"/>
    </location>
</feature>
<evidence type="ECO:0000256" key="2">
    <source>
        <dbReference type="SAM" id="MobiDB-lite"/>
    </source>
</evidence>
<evidence type="ECO:0000313" key="3">
    <source>
        <dbReference type="EMBL" id="CAE8623712.1"/>
    </source>
</evidence>
<gene>
    <name evidence="3" type="ORF">PGLA1383_LOCUS40949</name>
</gene>
<proteinExistence type="predicted"/>
<evidence type="ECO:0000256" key="1">
    <source>
        <dbReference type="SAM" id="Coils"/>
    </source>
</evidence>
<dbReference type="AlphaFoldDB" id="A0A813GEZ0"/>
<comment type="caution">
    <text evidence="3">The sequence shown here is derived from an EMBL/GenBank/DDBJ whole genome shotgun (WGS) entry which is preliminary data.</text>
</comment>
<feature type="coiled-coil region" evidence="1">
    <location>
        <begin position="49"/>
        <end position="90"/>
    </location>
</feature>
<reference evidence="3" key="1">
    <citation type="submission" date="2021-02" db="EMBL/GenBank/DDBJ databases">
        <authorList>
            <person name="Dougan E. K."/>
            <person name="Rhodes N."/>
            <person name="Thang M."/>
            <person name="Chan C."/>
        </authorList>
    </citation>
    <scope>NUCLEOTIDE SEQUENCE</scope>
</reference>
<evidence type="ECO:0000313" key="4">
    <source>
        <dbReference type="Proteomes" id="UP000654075"/>
    </source>
</evidence>
<protein>
    <submittedName>
        <fullName evidence="3">Uncharacterized protein</fullName>
    </submittedName>
</protein>
<keyword evidence="4" id="KW-1185">Reference proteome</keyword>
<keyword evidence="1" id="KW-0175">Coiled coil</keyword>
<accession>A0A813GEZ0</accession>
<organism evidence="3 4">
    <name type="scientific">Polarella glacialis</name>
    <name type="common">Dinoflagellate</name>
    <dbReference type="NCBI Taxonomy" id="89957"/>
    <lineage>
        <taxon>Eukaryota</taxon>
        <taxon>Sar</taxon>
        <taxon>Alveolata</taxon>
        <taxon>Dinophyceae</taxon>
        <taxon>Suessiales</taxon>
        <taxon>Suessiaceae</taxon>
        <taxon>Polarella</taxon>
    </lineage>
</organism>
<sequence>MGVTAKAESAGFEKGWAAVLNKRELSFLEGHPMELAVPSHAAFDSSDKAEHLQFENAKLKAEVSRLKADAQRASEQRAEDQERLARLEIEVLLLKSALGGQQAAASSEDEAREEVQENPFEGSLPMGTAPDAFPSERRNQARPSRHMRRASLPATFSSAEQSDFPRRHTHMGQRWMATMLEGLADAN</sequence>
<dbReference type="EMBL" id="CAJNNV010028223">
    <property type="protein sequence ID" value="CAE8623712.1"/>
    <property type="molecule type" value="Genomic_DNA"/>
</dbReference>
<name>A0A813GEZ0_POLGL</name>
<dbReference type="Proteomes" id="UP000654075">
    <property type="component" value="Unassembled WGS sequence"/>
</dbReference>